<dbReference type="InterPro" id="IPR046344">
    <property type="entry name" value="TAF6_C_sf"/>
</dbReference>
<feature type="domain" description="TAF6 C-terminal HEAT repeat" evidence="6">
    <location>
        <begin position="45"/>
        <end position="143"/>
    </location>
</feature>
<dbReference type="GO" id="GO:0046695">
    <property type="term" value="C:SLIK (SAGA-like) complex"/>
    <property type="evidence" value="ECO:0007669"/>
    <property type="project" value="InterPro"/>
</dbReference>
<sequence length="143" mass="16449">MTKFIGEGTFATNIFGLKIMCKVHKGCINLRYQRFCLLEIKQLATHELSVEQQLYYKEITEACVGSDEARRAEALQSLASDPGLHEMLPRMCTFIIEGVRVNVVQNNLALLIYLMRMVKALLDNQSLYLEKYVYFTFVLVLIC</sequence>
<protein>
    <recommendedName>
        <fullName evidence="6">TAF6 C-terminal HEAT repeat domain-containing protein</fullName>
    </recommendedName>
</protein>
<reference evidence="7" key="1">
    <citation type="journal article" date="2023" name="G3 (Bethesda)">
        <title>Whole genome assemblies of Zophobas morio and Tenebrio molitor.</title>
        <authorList>
            <person name="Kaur S."/>
            <person name="Stinson S.A."/>
            <person name="diCenzo G.C."/>
        </authorList>
    </citation>
    <scope>NUCLEOTIDE SEQUENCE</scope>
    <source>
        <strain evidence="7">QUZm001</strain>
    </source>
</reference>
<dbReference type="PANTHER" id="PTHR10221:SF9">
    <property type="entry name" value="TRANSCRIPTION INITIATION FACTOR TFIID SUBUNIT 6"/>
    <property type="match status" value="1"/>
</dbReference>
<evidence type="ECO:0000256" key="1">
    <source>
        <dbReference type="ARBA" id="ARBA00004123"/>
    </source>
</evidence>
<dbReference type="AlphaFoldDB" id="A0AA38IFH1"/>
<gene>
    <name evidence="7" type="ORF">Zmor_013428</name>
</gene>
<accession>A0AA38IFH1</accession>
<evidence type="ECO:0000313" key="7">
    <source>
        <dbReference type="EMBL" id="KAJ3654229.1"/>
    </source>
</evidence>
<dbReference type="CDD" id="cd08050">
    <property type="entry name" value="TAF6C"/>
    <property type="match status" value="1"/>
</dbReference>
<comment type="caution">
    <text evidence="7">The sequence shown here is derived from an EMBL/GenBank/DDBJ whole genome shotgun (WGS) entry which is preliminary data.</text>
</comment>
<dbReference type="PANTHER" id="PTHR10221">
    <property type="entry name" value="TRANSCRIPTION INITIATION FACTOR TFIID SUBUNIT 6"/>
    <property type="match status" value="1"/>
</dbReference>
<keyword evidence="3" id="KW-0805">Transcription regulation</keyword>
<dbReference type="FunFam" id="1.25.40.770:FF:000001">
    <property type="entry name" value="Transcription initiation factor TFIID subunit 6"/>
    <property type="match status" value="1"/>
</dbReference>
<dbReference type="EMBL" id="JALNTZ010000004">
    <property type="protein sequence ID" value="KAJ3654229.1"/>
    <property type="molecule type" value="Genomic_DNA"/>
</dbReference>
<evidence type="ECO:0000256" key="3">
    <source>
        <dbReference type="ARBA" id="ARBA00023015"/>
    </source>
</evidence>
<proteinExistence type="inferred from homology"/>
<keyword evidence="5" id="KW-0539">Nucleus</keyword>
<dbReference type="Proteomes" id="UP001168821">
    <property type="component" value="Unassembled WGS sequence"/>
</dbReference>
<organism evidence="7 8">
    <name type="scientific">Zophobas morio</name>
    <dbReference type="NCBI Taxonomy" id="2755281"/>
    <lineage>
        <taxon>Eukaryota</taxon>
        <taxon>Metazoa</taxon>
        <taxon>Ecdysozoa</taxon>
        <taxon>Arthropoda</taxon>
        <taxon>Hexapoda</taxon>
        <taxon>Insecta</taxon>
        <taxon>Pterygota</taxon>
        <taxon>Neoptera</taxon>
        <taxon>Endopterygota</taxon>
        <taxon>Coleoptera</taxon>
        <taxon>Polyphaga</taxon>
        <taxon>Cucujiformia</taxon>
        <taxon>Tenebrionidae</taxon>
        <taxon>Zophobas</taxon>
    </lineage>
</organism>
<dbReference type="GO" id="GO:0003713">
    <property type="term" value="F:transcription coactivator activity"/>
    <property type="evidence" value="ECO:0007669"/>
    <property type="project" value="TreeGrafter"/>
</dbReference>
<dbReference type="Pfam" id="PF07571">
    <property type="entry name" value="TAF6_C"/>
    <property type="match status" value="1"/>
</dbReference>
<keyword evidence="4" id="KW-0804">Transcription</keyword>
<evidence type="ECO:0000259" key="6">
    <source>
        <dbReference type="Pfam" id="PF07571"/>
    </source>
</evidence>
<keyword evidence="8" id="KW-1185">Reference proteome</keyword>
<name>A0AA38IFH1_9CUCU</name>
<dbReference type="GO" id="GO:0000124">
    <property type="term" value="C:SAGA complex"/>
    <property type="evidence" value="ECO:0007669"/>
    <property type="project" value="InterPro"/>
</dbReference>
<dbReference type="GO" id="GO:0051123">
    <property type="term" value="P:RNA polymerase II preinitiation complex assembly"/>
    <property type="evidence" value="ECO:0007669"/>
    <property type="project" value="TreeGrafter"/>
</dbReference>
<dbReference type="InterPro" id="IPR037796">
    <property type="entry name" value="TAF6"/>
</dbReference>
<dbReference type="Gene3D" id="1.25.40.770">
    <property type="entry name" value="TAF6, C-terminal HEAT repeat domain"/>
    <property type="match status" value="1"/>
</dbReference>
<dbReference type="GO" id="GO:0016251">
    <property type="term" value="F:RNA polymerase II general transcription initiation factor activity"/>
    <property type="evidence" value="ECO:0007669"/>
    <property type="project" value="InterPro"/>
</dbReference>
<dbReference type="InterPro" id="IPR011442">
    <property type="entry name" value="TAF6_C"/>
</dbReference>
<evidence type="ECO:0000256" key="4">
    <source>
        <dbReference type="ARBA" id="ARBA00023163"/>
    </source>
</evidence>
<evidence type="ECO:0000256" key="2">
    <source>
        <dbReference type="ARBA" id="ARBA00007688"/>
    </source>
</evidence>
<evidence type="ECO:0000313" key="8">
    <source>
        <dbReference type="Proteomes" id="UP001168821"/>
    </source>
</evidence>
<evidence type="ECO:0000256" key="5">
    <source>
        <dbReference type="ARBA" id="ARBA00023242"/>
    </source>
</evidence>
<comment type="subcellular location">
    <subcellularLocation>
        <location evidence="1">Nucleus</location>
    </subcellularLocation>
</comment>
<comment type="similarity">
    <text evidence="2">Belongs to the TAF6 family.</text>
</comment>
<dbReference type="GO" id="GO:0005669">
    <property type="term" value="C:transcription factor TFIID complex"/>
    <property type="evidence" value="ECO:0007669"/>
    <property type="project" value="InterPro"/>
</dbReference>